<accession>F8IGY4</accession>
<proteinExistence type="predicted"/>
<dbReference type="AlphaFoldDB" id="F8IGY4"/>
<evidence type="ECO:0000313" key="2">
    <source>
        <dbReference type="EMBL" id="AEJ44338.1"/>
    </source>
</evidence>
<reference evidence="3" key="2">
    <citation type="submission" date="2011-06" db="EMBL/GenBank/DDBJ databases">
        <title>The complete genome sequence of Alicyclobacillus acidocaldarius sp. Tc-4-1.</title>
        <authorList>
            <person name="Chen Y."/>
            <person name="He Y."/>
            <person name="Dong Z."/>
            <person name="Hu S."/>
        </authorList>
    </citation>
    <scope>NUCLEOTIDE SEQUENCE [LARGE SCALE GENOMIC DNA]</scope>
    <source>
        <strain evidence="3">Tc-4-1</strain>
    </source>
</reference>
<sequence length="37" mass="4515">MYSLRLAKDKNRPASFAERRRSFKRAQEFAWRNVTNL</sequence>
<name>F8IGY4_ALIAT</name>
<dbReference type="Proteomes" id="UP000000292">
    <property type="component" value="Chromosome"/>
</dbReference>
<protein>
    <submittedName>
        <fullName evidence="2">Uncharacterized protein</fullName>
    </submittedName>
</protein>
<dbReference type="KEGG" id="aad:TC41_1770"/>
<organism evidence="2 3">
    <name type="scientific">Alicyclobacillus acidocaldarius (strain Tc-4-1)</name>
    <name type="common">Bacillus acidocaldarius</name>
    <dbReference type="NCBI Taxonomy" id="1048834"/>
    <lineage>
        <taxon>Bacteria</taxon>
        <taxon>Bacillati</taxon>
        <taxon>Bacillota</taxon>
        <taxon>Bacilli</taxon>
        <taxon>Bacillales</taxon>
        <taxon>Alicyclobacillaceae</taxon>
        <taxon>Alicyclobacillus</taxon>
    </lineage>
</organism>
<reference evidence="2 3" key="1">
    <citation type="journal article" date="2011" name="J. Bacteriol.">
        <title>Complete Genome Sequence of Alicyclobacillus acidocaldarius Strain Tc-4-1.</title>
        <authorList>
            <person name="Chen Y."/>
            <person name="He Y."/>
            <person name="Zhang B."/>
            <person name="Yang J."/>
            <person name="Li W."/>
            <person name="Dong Z."/>
            <person name="Hu S."/>
        </authorList>
    </citation>
    <scope>NUCLEOTIDE SEQUENCE [LARGE SCALE GENOMIC DNA]</scope>
    <source>
        <strain evidence="2 3">Tc-4-1</strain>
    </source>
</reference>
<dbReference type="HOGENOM" id="CLU_3339211_0_0_9"/>
<dbReference type="EMBL" id="CP002902">
    <property type="protein sequence ID" value="AEJ43695.1"/>
    <property type="molecule type" value="Genomic_DNA"/>
</dbReference>
<evidence type="ECO:0000313" key="1">
    <source>
        <dbReference type="EMBL" id="AEJ43695.1"/>
    </source>
</evidence>
<dbReference type="EMBL" id="CP002902">
    <property type="protein sequence ID" value="AEJ44338.1"/>
    <property type="molecule type" value="Genomic_DNA"/>
</dbReference>
<dbReference type="KEGG" id="aad:TC41_2439"/>
<gene>
    <name evidence="1" type="ordered locus">TC41_1770</name>
    <name evidence="2" type="ordered locus">TC41_2439</name>
</gene>
<evidence type="ECO:0000313" key="3">
    <source>
        <dbReference type="Proteomes" id="UP000000292"/>
    </source>
</evidence>
<dbReference type="PATRIC" id="fig|1048834.4.peg.1679"/>